<evidence type="ECO:0000313" key="3">
    <source>
        <dbReference type="EMBL" id="CAA9404591.1"/>
    </source>
</evidence>
<feature type="transmembrane region" description="Helical" evidence="2">
    <location>
        <begin position="73"/>
        <end position="92"/>
    </location>
</feature>
<proteinExistence type="predicted"/>
<evidence type="ECO:0000256" key="1">
    <source>
        <dbReference type="SAM" id="MobiDB-lite"/>
    </source>
</evidence>
<feature type="region of interest" description="Disordered" evidence="1">
    <location>
        <begin position="194"/>
        <end position="215"/>
    </location>
</feature>
<dbReference type="EMBL" id="CADCUW010000184">
    <property type="protein sequence ID" value="CAA9404591.1"/>
    <property type="molecule type" value="Genomic_DNA"/>
</dbReference>
<reference evidence="3" key="1">
    <citation type="submission" date="2020-02" db="EMBL/GenBank/DDBJ databases">
        <authorList>
            <person name="Meier V. D."/>
        </authorList>
    </citation>
    <scope>NUCLEOTIDE SEQUENCE</scope>
    <source>
        <strain evidence="3">AVDCRST_MAG01</strain>
    </source>
</reference>
<organism evidence="3">
    <name type="scientific">uncultured Rubrobacteraceae bacterium</name>
    <dbReference type="NCBI Taxonomy" id="349277"/>
    <lineage>
        <taxon>Bacteria</taxon>
        <taxon>Bacillati</taxon>
        <taxon>Actinomycetota</taxon>
        <taxon>Rubrobacteria</taxon>
        <taxon>Rubrobacterales</taxon>
        <taxon>Rubrobacteraceae</taxon>
        <taxon>environmental samples</taxon>
    </lineage>
</organism>
<dbReference type="AlphaFoldDB" id="A0A6J4P2P8"/>
<feature type="transmembrane region" description="Helical" evidence="2">
    <location>
        <begin position="98"/>
        <end position="116"/>
    </location>
</feature>
<keyword evidence="2" id="KW-1133">Transmembrane helix</keyword>
<evidence type="ECO:0000256" key="2">
    <source>
        <dbReference type="SAM" id="Phobius"/>
    </source>
</evidence>
<name>A0A6J4P2P8_9ACTN</name>
<keyword evidence="2" id="KW-0812">Transmembrane</keyword>
<gene>
    <name evidence="3" type="ORF">AVDCRST_MAG01-01-1247</name>
</gene>
<protein>
    <submittedName>
        <fullName evidence="3">Uncharacterized protein</fullName>
    </submittedName>
</protein>
<keyword evidence="2" id="KW-0472">Membrane</keyword>
<sequence length="215" mass="23250">MAEGREVPEQAPWYTVVGVIDDGSQLNQAVTEVRELGVDRDDLTVVLKREDSSDPEPFPEGTRYIVVPGDKRGLEVVLGFAASFIIIGTFFAITTPAIGIPTLMVFVSLAGILVAGSMSRVGVDPILTEMGAPQEEAGTWNSEFEMGKVLVFASTRERRLLRPIREALQRGGAMYYIVDRRLEPRAVHQALLRRAGGPTSGPPAGETVLDRTGGV</sequence>
<accession>A0A6J4P2P8</accession>